<evidence type="ECO:0000313" key="1">
    <source>
        <dbReference type="EMBL" id="GFO50186.1"/>
    </source>
</evidence>
<keyword evidence="2" id="KW-1185">Reference proteome</keyword>
<dbReference type="AlphaFoldDB" id="A0AAV4E2A6"/>
<gene>
    <name evidence="1" type="ORF">PoB_007669100</name>
</gene>
<name>A0AAV4E2A6_9GAST</name>
<dbReference type="Proteomes" id="UP000735302">
    <property type="component" value="Unassembled WGS sequence"/>
</dbReference>
<reference evidence="1 2" key="1">
    <citation type="journal article" date="2021" name="Elife">
        <title>Chloroplast acquisition without the gene transfer in kleptoplastic sea slugs, Plakobranchus ocellatus.</title>
        <authorList>
            <person name="Maeda T."/>
            <person name="Takahashi S."/>
            <person name="Yoshida T."/>
            <person name="Shimamura S."/>
            <person name="Takaki Y."/>
            <person name="Nagai Y."/>
            <person name="Toyoda A."/>
            <person name="Suzuki Y."/>
            <person name="Arimoto A."/>
            <person name="Ishii H."/>
            <person name="Satoh N."/>
            <person name="Nishiyama T."/>
            <person name="Hasebe M."/>
            <person name="Maruyama T."/>
            <person name="Minagawa J."/>
            <person name="Obokata J."/>
            <person name="Shigenobu S."/>
        </authorList>
    </citation>
    <scope>NUCLEOTIDE SEQUENCE [LARGE SCALE GENOMIC DNA]</scope>
</reference>
<evidence type="ECO:0000313" key="2">
    <source>
        <dbReference type="Proteomes" id="UP000735302"/>
    </source>
</evidence>
<comment type="caution">
    <text evidence="1">The sequence shown here is derived from an EMBL/GenBank/DDBJ whole genome shotgun (WGS) entry which is preliminary data.</text>
</comment>
<dbReference type="EMBL" id="BLXT01008584">
    <property type="protein sequence ID" value="GFO50186.1"/>
    <property type="molecule type" value="Genomic_DNA"/>
</dbReference>
<organism evidence="1 2">
    <name type="scientific">Plakobranchus ocellatus</name>
    <dbReference type="NCBI Taxonomy" id="259542"/>
    <lineage>
        <taxon>Eukaryota</taxon>
        <taxon>Metazoa</taxon>
        <taxon>Spiralia</taxon>
        <taxon>Lophotrochozoa</taxon>
        <taxon>Mollusca</taxon>
        <taxon>Gastropoda</taxon>
        <taxon>Heterobranchia</taxon>
        <taxon>Euthyneura</taxon>
        <taxon>Panpulmonata</taxon>
        <taxon>Sacoglossa</taxon>
        <taxon>Placobranchoidea</taxon>
        <taxon>Plakobranchidae</taxon>
        <taxon>Plakobranchus</taxon>
    </lineage>
</organism>
<proteinExistence type="predicted"/>
<accession>A0AAV4E2A6</accession>
<sequence length="133" mass="15424">MHIFSSLFISIFRRGTVRSAEALELLLYTGASTKHPSAGRSRQSLCFEGVVEERRRVLEYLRVLLECDTLHRLVDLALQPLDGHFHLDKIMRKVAKVSENIRMSYRQPPSIQEKMSGRVEVFYDPAKYPNNIF</sequence>
<protein>
    <submittedName>
        <fullName evidence="1">Uncharacterized protein</fullName>
    </submittedName>
</protein>